<comment type="caution">
    <text evidence="2">The sequence shown here is derived from an EMBL/GenBank/DDBJ whole genome shotgun (WGS) entry which is preliminary data.</text>
</comment>
<reference evidence="2 3" key="1">
    <citation type="submission" date="2023-02" db="EMBL/GenBank/DDBJ databases">
        <title>Genome sequencing required for Actinomycetospora new species description.</title>
        <authorList>
            <person name="Saimee Y."/>
            <person name="Duangmal K."/>
        </authorList>
    </citation>
    <scope>NUCLEOTIDE SEQUENCE [LARGE SCALE GENOMIC DNA]</scope>
    <source>
        <strain evidence="2 3">DW7H6</strain>
    </source>
</reference>
<evidence type="ECO:0008006" key="4">
    <source>
        <dbReference type="Google" id="ProtNLM"/>
    </source>
</evidence>
<feature type="transmembrane region" description="Helical" evidence="1">
    <location>
        <begin position="160"/>
        <end position="182"/>
    </location>
</feature>
<keyword evidence="1" id="KW-0472">Membrane</keyword>
<feature type="transmembrane region" description="Helical" evidence="1">
    <location>
        <begin position="105"/>
        <end position="126"/>
    </location>
</feature>
<proteinExistence type="predicted"/>
<gene>
    <name evidence="2" type="ORF">PGB27_17800</name>
</gene>
<organism evidence="2 3">
    <name type="scientific">Actinomycetospora lemnae</name>
    <dbReference type="NCBI Taxonomy" id="3019891"/>
    <lineage>
        <taxon>Bacteria</taxon>
        <taxon>Bacillati</taxon>
        <taxon>Actinomycetota</taxon>
        <taxon>Actinomycetes</taxon>
        <taxon>Pseudonocardiales</taxon>
        <taxon>Pseudonocardiaceae</taxon>
        <taxon>Actinomycetospora</taxon>
    </lineage>
</organism>
<name>A0ABT5SWF6_9PSEU</name>
<keyword evidence="3" id="KW-1185">Reference proteome</keyword>
<evidence type="ECO:0000256" key="1">
    <source>
        <dbReference type="SAM" id="Phobius"/>
    </source>
</evidence>
<keyword evidence="1" id="KW-1133">Transmembrane helix</keyword>
<dbReference type="RefSeq" id="WP_274201721.1">
    <property type="nucleotide sequence ID" value="NZ_JAQZAO010000007.1"/>
</dbReference>
<feature type="transmembrane region" description="Helical" evidence="1">
    <location>
        <begin position="68"/>
        <end position="93"/>
    </location>
</feature>
<evidence type="ECO:0000313" key="2">
    <source>
        <dbReference type="EMBL" id="MDD7967193.1"/>
    </source>
</evidence>
<accession>A0ABT5SWF6</accession>
<feature type="transmembrane region" description="Helical" evidence="1">
    <location>
        <begin position="194"/>
        <end position="211"/>
    </location>
</feature>
<evidence type="ECO:0000313" key="3">
    <source>
        <dbReference type="Proteomes" id="UP001300763"/>
    </source>
</evidence>
<dbReference type="EMBL" id="JAQZAO010000007">
    <property type="protein sequence ID" value="MDD7967193.1"/>
    <property type="molecule type" value="Genomic_DNA"/>
</dbReference>
<feature type="transmembrane region" description="Helical" evidence="1">
    <location>
        <begin position="266"/>
        <end position="287"/>
    </location>
</feature>
<dbReference type="Proteomes" id="UP001300763">
    <property type="component" value="Unassembled WGS sequence"/>
</dbReference>
<keyword evidence="1" id="KW-0812">Transmembrane</keyword>
<sequence length="308" mass="33345">MPDTVGPQVPSDWQLIRSGGPRPFTTWAEYRGPDDRPYTWLGRPHRKGHGARRAGAVSRSGYWAPERLAWWVAVSFTVGSALFILGAAASLVPSAFGGDKTAMSLFAEAAYTLGALLYTVAVYGQILESLNEDTRITSDGRGEPPESWRWLGFKARDLGFVWAFVFLIGALIFNYETIAALLSTAHLIPEEVGLWWTSLVGALFFLVASVLQTFEAGNGYFPKTLRNVSWWVGAMFVLGSLGFTIGAIPGFSITGSFQAEGEPGASIVKIGFLVGGIAFLIGSWLMFPELDQELADEEGSQESAESAS</sequence>
<feature type="transmembrane region" description="Helical" evidence="1">
    <location>
        <begin position="231"/>
        <end position="254"/>
    </location>
</feature>
<protein>
    <recommendedName>
        <fullName evidence="4">YrhK-like protein</fullName>
    </recommendedName>
</protein>